<name>A0ABW3XS04_9ACTN</name>
<dbReference type="RefSeq" id="WP_381242964.1">
    <property type="nucleotide sequence ID" value="NZ_JBHSKH010000144.1"/>
</dbReference>
<reference evidence="3" key="1">
    <citation type="journal article" date="2019" name="Int. J. Syst. Evol. Microbiol.">
        <title>The Global Catalogue of Microorganisms (GCM) 10K type strain sequencing project: providing services to taxonomists for standard genome sequencing and annotation.</title>
        <authorList>
            <consortium name="The Broad Institute Genomics Platform"/>
            <consortium name="The Broad Institute Genome Sequencing Center for Infectious Disease"/>
            <person name="Wu L."/>
            <person name="Ma J."/>
        </authorList>
    </citation>
    <scope>NUCLEOTIDE SEQUENCE [LARGE SCALE GENOMIC DNA]</scope>
    <source>
        <strain evidence="3">CGMCC 4.7020</strain>
    </source>
</reference>
<organism evidence="2 3">
    <name type="scientific">Streptomyces kaempferi</name>
    <dbReference type="NCBI Taxonomy" id="333725"/>
    <lineage>
        <taxon>Bacteria</taxon>
        <taxon>Bacillati</taxon>
        <taxon>Actinomycetota</taxon>
        <taxon>Actinomycetes</taxon>
        <taxon>Kitasatosporales</taxon>
        <taxon>Streptomycetaceae</taxon>
        <taxon>Streptomyces</taxon>
    </lineage>
</organism>
<dbReference type="EMBL" id="JBHTMM010000116">
    <property type="protein sequence ID" value="MFD1312374.1"/>
    <property type="molecule type" value="Genomic_DNA"/>
</dbReference>
<sequence>MGRLTVPAALQLAVAPPMARPEWSPDLLRATSTGLARGNSRNEALLHALFEVVERDML</sequence>
<dbReference type="Proteomes" id="UP001597058">
    <property type="component" value="Unassembled WGS sequence"/>
</dbReference>
<dbReference type="InterPro" id="IPR003776">
    <property type="entry name" value="YcaO-like_dom"/>
</dbReference>
<dbReference type="Gene3D" id="3.30.1330.230">
    <property type="match status" value="1"/>
</dbReference>
<dbReference type="Pfam" id="PF02624">
    <property type="entry name" value="YcaO"/>
    <property type="match status" value="1"/>
</dbReference>
<gene>
    <name evidence="2" type="ORF">ACFQ5X_42145</name>
</gene>
<comment type="caution">
    <text evidence="2">The sequence shown here is derived from an EMBL/GenBank/DDBJ whole genome shotgun (WGS) entry which is preliminary data.</text>
</comment>
<evidence type="ECO:0000259" key="1">
    <source>
        <dbReference type="PROSITE" id="PS51664"/>
    </source>
</evidence>
<proteinExistence type="predicted"/>
<protein>
    <submittedName>
        <fullName evidence="2">YcaO-like family protein</fullName>
    </submittedName>
</protein>
<keyword evidence="3" id="KW-1185">Reference proteome</keyword>
<feature type="domain" description="YcaO" evidence="1">
    <location>
        <begin position="1"/>
        <end position="58"/>
    </location>
</feature>
<evidence type="ECO:0000313" key="2">
    <source>
        <dbReference type="EMBL" id="MFD1312374.1"/>
    </source>
</evidence>
<evidence type="ECO:0000313" key="3">
    <source>
        <dbReference type="Proteomes" id="UP001597058"/>
    </source>
</evidence>
<accession>A0ABW3XS04</accession>
<dbReference type="PROSITE" id="PS51664">
    <property type="entry name" value="YCAO"/>
    <property type="match status" value="1"/>
</dbReference>